<feature type="compositionally biased region" description="Gly residues" evidence="1">
    <location>
        <begin position="1"/>
        <end position="10"/>
    </location>
</feature>
<keyword evidence="3" id="KW-1185">Reference proteome</keyword>
<evidence type="ECO:0000256" key="1">
    <source>
        <dbReference type="SAM" id="MobiDB-lite"/>
    </source>
</evidence>
<proteinExistence type="predicted"/>
<sequence>MESGDNGGSRSGYSSGKETEGPGIKYINKFYICLTLLKNI</sequence>
<reference evidence="3" key="1">
    <citation type="submission" date="2016-10" db="EMBL/GenBank/DDBJ databases">
        <authorList>
            <person name="Varghese N."/>
            <person name="Submissions S."/>
        </authorList>
    </citation>
    <scope>NUCLEOTIDE SEQUENCE [LARGE SCALE GENOMIC DNA]</scope>
    <source>
        <strain evidence="3">S1b</strain>
    </source>
</reference>
<evidence type="ECO:0000313" key="2">
    <source>
        <dbReference type="EMBL" id="SER75554.1"/>
    </source>
</evidence>
<protein>
    <submittedName>
        <fullName evidence="2">Uncharacterized protein</fullName>
    </submittedName>
</protein>
<organism evidence="2 3">
    <name type="scientific">Lachnobacterium bovis</name>
    <dbReference type="NCBI Taxonomy" id="140626"/>
    <lineage>
        <taxon>Bacteria</taxon>
        <taxon>Bacillati</taxon>
        <taxon>Bacillota</taxon>
        <taxon>Clostridia</taxon>
        <taxon>Lachnospirales</taxon>
        <taxon>Lachnospiraceae</taxon>
        <taxon>Lachnobacterium</taxon>
    </lineage>
</organism>
<dbReference type="EMBL" id="FOGW01000009">
    <property type="protein sequence ID" value="SER75554.1"/>
    <property type="molecule type" value="Genomic_DNA"/>
</dbReference>
<feature type="region of interest" description="Disordered" evidence="1">
    <location>
        <begin position="1"/>
        <end position="22"/>
    </location>
</feature>
<name>A0A1H9RSI3_9FIRM</name>
<accession>A0A1H9RSI3</accession>
<evidence type="ECO:0000313" key="3">
    <source>
        <dbReference type="Proteomes" id="UP000182471"/>
    </source>
</evidence>
<dbReference type="Proteomes" id="UP000182471">
    <property type="component" value="Unassembled WGS sequence"/>
</dbReference>
<gene>
    <name evidence="2" type="ORF">SAMN02910429_00978</name>
</gene>
<dbReference type="AlphaFoldDB" id="A0A1H9RSI3"/>